<comment type="caution">
    <text evidence="1">The sequence shown here is derived from an EMBL/GenBank/DDBJ whole genome shotgun (WGS) entry which is preliminary data.</text>
</comment>
<proteinExistence type="predicted"/>
<dbReference type="EMBL" id="BGPR01043586">
    <property type="protein sequence ID" value="GBO20201.1"/>
    <property type="molecule type" value="Genomic_DNA"/>
</dbReference>
<sequence length="377" mass="42425">MKVKASPHHTLNYSKGVISESEFQRDLEEDLLECLKDQNAIAVKRITIKRNGQIFPTKHLILTFNNPTLPKSVKIAYINCPVKPYIPDPIRCFKRQKFGHTITACRGNKENCARCSLPDHNSQTCKSTTPKCFNCSGEPPSFSRSCPRYKLEKEIQTIKITKISFQEARKIIIDRTPQPGLSYSSVLNSSVTPPLISRTPQLQPTVVSNTSVSPTIVNPSNKNDTVTIKKSDWLALLTIKKSWEEMSRSSSISQTPSNPTPTLIPQTTLACPIVKSTDSEKNTPVPPSEKLLNIQIVSNTSPAIPSTYSSLKNSSISEKTKIKKPVTTKNQQKKIKSVGASQRIKGRKTCAHTCREERPIFSWRRAPLQRRFFKRFF</sequence>
<gene>
    <name evidence="1" type="ORF">AVEN_147741_1</name>
</gene>
<dbReference type="Proteomes" id="UP000499080">
    <property type="component" value="Unassembled WGS sequence"/>
</dbReference>
<reference evidence="1 2" key="1">
    <citation type="journal article" date="2019" name="Sci. Rep.">
        <title>Orb-weaving spider Araneus ventricosus genome elucidates the spidroin gene catalogue.</title>
        <authorList>
            <person name="Kono N."/>
            <person name="Nakamura H."/>
            <person name="Ohtoshi R."/>
            <person name="Moran D.A.P."/>
            <person name="Shinohara A."/>
            <person name="Yoshida Y."/>
            <person name="Fujiwara M."/>
            <person name="Mori M."/>
            <person name="Tomita M."/>
            <person name="Arakawa K."/>
        </authorList>
    </citation>
    <scope>NUCLEOTIDE SEQUENCE [LARGE SCALE GENOMIC DNA]</scope>
</reference>
<name>A0A4Y2V6M9_ARAVE</name>
<dbReference type="AlphaFoldDB" id="A0A4Y2V6M9"/>
<protein>
    <recommendedName>
        <fullName evidence="3">Pre-C2HC domain-containing protein</fullName>
    </recommendedName>
</protein>
<organism evidence="1 2">
    <name type="scientific">Araneus ventricosus</name>
    <name type="common">Orbweaver spider</name>
    <name type="synonym">Epeira ventricosa</name>
    <dbReference type="NCBI Taxonomy" id="182803"/>
    <lineage>
        <taxon>Eukaryota</taxon>
        <taxon>Metazoa</taxon>
        <taxon>Ecdysozoa</taxon>
        <taxon>Arthropoda</taxon>
        <taxon>Chelicerata</taxon>
        <taxon>Arachnida</taxon>
        <taxon>Araneae</taxon>
        <taxon>Araneomorphae</taxon>
        <taxon>Entelegynae</taxon>
        <taxon>Araneoidea</taxon>
        <taxon>Araneidae</taxon>
        <taxon>Araneus</taxon>
    </lineage>
</organism>
<evidence type="ECO:0000313" key="2">
    <source>
        <dbReference type="Proteomes" id="UP000499080"/>
    </source>
</evidence>
<accession>A0A4Y2V6M9</accession>
<evidence type="ECO:0008006" key="3">
    <source>
        <dbReference type="Google" id="ProtNLM"/>
    </source>
</evidence>
<keyword evidence="2" id="KW-1185">Reference proteome</keyword>
<evidence type="ECO:0000313" key="1">
    <source>
        <dbReference type="EMBL" id="GBO20201.1"/>
    </source>
</evidence>
<dbReference type="OrthoDB" id="8069917at2759"/>